<accession>A0AA39X616</accession>
<dbReference type="AlphaFoldDB" id="A0AA39X616"/>
<keyword evidence="2" id="KW-1185">Reference proteome</keyword>
<evidence type="ECO:0000313" key="1">
    <source>
        <dbReference type="EMBL" id="KAK0627933.1"/>
    </source>
</evidence>
<dbReference type="EMBL" id="JAULSU010000002">
    <property type="protein sequence ID" value="KAK0627933.1"/>
    <property type="molecule type" value="Genomic_DNA"/>
</dbReference>
<gene>
    <name evidence="1" type="ORF">B0T14DRAFT_146402</name>
</gene>
<organism evidence="1 2">
    <name type="scientific">Immersiella caudata</name>
    <dbReference type="NCBI Taxonomy" id="314043"/>
    <lineage>
        <taxon>Eukaryota</taxon>
        <taxon>Fungi</taxon>
        <taxon>Dikarya</taxon>
        <taxon>Ascomycota</taxon>
        <taxon>Pezizomycotina</taxon>
        <taxon>Sordariomycetes</taxon>
        <taxon>Sordariomycetidae</taxon>
        <taxon>Sordariales</taxon>
        <taxon>Lasiosphaeriaceae</taxon>
        <taxon>Immersiella</taxon>
    </lineage>
</organism>
<reference evidence="1" key="1">
    <citation type="submission" date="2023-06" db="EMBL/GenBank/DDBJ databases">
        <title>Genome-scale phylogeny and comparative genomics of the fungal order Sordariales.</title>
        <authorList>
            <consortium name="Lawrence Berkeley National Laboratory"/>
            <person name="Hensen N."/>
            <person name="Bonometti L."/>
            <person name="Westerberg I."/>
            <person name="Brannstrom I.O."/>
            <person name="Guillou S."/>
            <person name="Cros-Aarteil S."/>
            <person name="Calhoun S."/>
            <person name="Haridas S."/>
            <person name="Kuo A."/>
            <person name="Mondo S."/>
            <person name="Pangilinan J."/>
            <person name="Riley R."/>
            <person name="Labutti K."/>
            <person name="Andreopoulos B."/>
            <person name="Lipzen A."/>
            <person name="Chen C."/>
            <person name="Yanf M."/>
            <person name="Daum C."/>
            <person name="Ng V."/>
            <person name="Clum A."/>
            <person name="Steindorff A."/>
            <person name="Ohm R."/>
            <person name="Martin F."/>
            <person name="Silar P."/>
            <person name="Natvig D."/>
            <person name="Lalanne C."/>
            <person name="Gautier V."/>
            <person name="Ament-Velasquez S.L."/>
            <person name="Kruys A."/>
            <person name="Hutchinson M.I."/>
            <person name="Powell A.J."/>
            <person name="Barry K."/>
            <person name="Miller A.N."/>
            <person name="Grigoriev I.V."/>
            <person name="Debuchy R."/>
            <person name="Gladieux P."/>
            <person name="Thoren M.H."/>
            <person name="Johannesson H."/>
        </authorList>
    </citation>
    <scope>NUCLEOTIDE SEQUENCE</scope>
    <source>
        <strain evidence="1">CBS 606.72</strain>
    </source>
</reference>
<evidence type="ECO:0000313" key="2">
    <source>
        <dbReference type="Proteomes" id="UP001175000"/>
    </source>
</evidence>
<protein>
    <submittedName>
        <fullName evidence="1">Uncharacterized protein</fullName>
    </submittedName>
</protein>
<proteinExistence type="predicted"/>
<comment type="caution">
    <text evidence="1">The sequence shown here is derived from an EMBL/GenBank/DDBJ whole genome shotgun (WGS) entry which is preliminary data.</text>
</comment>
<name>A0AA39X616_9PEZI</name>
<sequence>MCNVLLRAGGTFSNRDPKVASALLEKLKKAGFDVEYIAERFSATLDANQSRDFSAVRARIERLGSVSGSDAEGPGYGLYDRTGDKASMWLAGKAKLLKRVLRFRKEK</sequence>
<dbReference type="Proteomes" id="UP001175000">
    <property type="component" value="Unassembled WGS sequence"/>
</dbReference>